<dbReference type="PROSITE" id="PS50135">
    <property type="entry name" value="ZF_ZZ_2"/>
    <property type="match status" value="2"/>
</dbReference>
<organism evidence="7">
    <name type="scientific">Ganoderma boninense</name>
    <dbReference type="NCBI Taxonomy" id="34458"/>
    <lineage>
        <taxon>Eukaryota</taxon>
        <taxon>Fungi</taxon>
        <taxon>Dikarya</taxon>
        <taxon>Basidiomycota</taxon>
        <taxon>Agaricomycotina</taxon>
        <taxon>Agaricomycetes</taxon>
        <taxon>Polyporales</taxon>
        <taxon>Polyporaceae</taxon>
        <taxon>Ganoderma</taxon>
    </lineage>
</organism>
<evidence type="ECO:0000259" key="6">
    <source>
        <dbReference type="PROSITE" id="PS50135"/>
    </source>
</evidence>
<feature type="compositionally biased region" description="Basic and acidic residues" evidence="5">
    <location>
        <begin position="285"/>
        <end position="300"/>
    </location>
</feature>
<proteinExistence type="predicted"/>
<evidence type="ECO:0000256" key="2">
    <source>
        <dbReference type="ARBA" id="ARBA00022771"/>
    </source>
</evidence>
<evidence type="ECO:0000256" key="5">
    <source>
        <dbReference type="SAM" id="MobiDB-lite"/>
    </source>
</evidence>
<name>A0A5K1K3Q8_9APHY</name>
<sequence length="326" mass="35045">MNYYPQQGQTYATGTAAPSGYPPIPADFKDAGKDSEPIHANASCDFCGKRGIRGIRYNCKLNGLGVDYDRCSACMTSPSAWAAHDPTHHFFPVRTQDDLYQLAQIVAAAQAAPPQYSRSPITTQAPPPPPPRAAHTGISCDGCRAKPIEGARHKCLVCADYDLCERCITDPSKPHAHAAAHPFFAIPTPQDRALYDAARAAAQPHVARHDDAACDVCKEYPIVGVRFRCLDCQMHVEPGGAPRAGAQPYVLPEIPVPGDLASYESAKQRRRNLNSKGTETGTGKETGKEAAKETEKESGSHKLAEYLEVAAKATELVNTLFNGSSS</sequence>
<evidence type="ECO:0000256" key="3">
    <source>
        <dbReference type="ARBA" id="ARBA00022833"/>
    </source>
</evidence>
<feature type="region of interest" description="Disordered" evidence="5">
    <location>
        <begin position="113"/>
        <end position="133"/>
    </location>
</feature>
<dbReference type="GO" id="GO:0008270">
    <property type="term" value="F:zinc ion binding"/>
    <property type="evidence" value="ECO:0007669"/>
    <property type="project" value="UniProtKB-KW"/>
</dbReference>
<reference evidence="7" key="1">
    <citation type="submission" date="2019-10" db="EMBL/GenBank/DDBJ databases">
        <authorList>
            <person name="Nor Muhammad N."/>
        </authorList>
    </citation>
    <scope>NUCLEOTIDE SEQUENCE</scope>
</reference>
<dbReference type="AlphaFoldDB" id="A0A5K1K3Q8"/>
<keyword evidence="3" id="KW-0862">Zinc</keyword>
<evidence type="ECO:0000256" key="4">
    <source>
        <dbReference type="PROSITE-ProRule" id="PRU00228"/>
    </source>
</evidence>
<dbReference type="InterPro" id="IPR043145">
    <property type="entry name" value="Znf_ZZ_sf"/>
</dbReference>
<protein>
    <recommendedName>
        <fullName evidence="6">ZZ-type domain-containing protein</fullName>
    </recommendedName>
</protein>
<dbReference type="InterPro" id="IPR000433">
    <property type="entry name" value="Znf_ZZ"/>
</dbReference>
<feature type="domain" description="ZZ-type" evidence="6">
    <location>
        <begin position="39"/>
        <end position="98"/>
    </location>
</feature>
<evidence type="ECO:0000256" key="1">
    <source>
        <dbReference type="ARBA" id="ARBA00022723"/>
    </source>
</evidence>
<feature type="region of interest" description="Disordered" evidence="5">
    <location>
        <begin position="265"/>
        <end position="300"/>
    </location>
</feature>
<dbReference type="EMBL" id="LR728240">
    <property type="protein sequence ID" value="VWP00185.1"/>
    <property type="molecule type" value="Genomic_DNA"/>
</dbReference>
<dbReference type="InterPro" id="IPR052260">
    <property type="entry name" value="Autophagy_Rcpt_SigReg"/>
</dbReference>
<keyword evidence="2 4" id="KW-0863">Zinc-finger</keyword>
<dbReference type="Gene3D" id="3.30.60.90">
    <property type="match status" value="3"/>
</dbReference>
<gene>
    <name evidence="7" type="primary">S7UQS3</name>
</gene>
<accession>A0A5K1K3Q8</accession>
<dbReference type="SUPFAM" id="SSF57850">
    <property type="entry name" value="RING/U-box"/>
    <property type="match status" value="3"/>
</dbReference>
<dbReference type="PANTHER" id="PTHR15090">
    <property type="entry name" value="SEQUESTOSOME 1-RELATED"/>
    <property type="match status" value="1"/>
</dbReference>
<feature type="domain" description="ZZ-type" evidence="6">
    <location>
        <begin position="135"/>
        <end position="191"/>
    </location>
</feature>
<evidence type="ECO:0000313" key="7">
    <source>
        <dbReference type="EMBL" id="VWP00185.1"/>
    </source>
</evidence>
<dbReference type="Pfam" id="PF00569">
    <property type="entry name" value="ZZ"/>
    <property type="match status" value="2"/>
</dbReference>
<dbReference type="SMART" id="SM00291">
    <property type="entry name" value="ZnF_ZZ"/>
    <property type="match status" value="3"/>
</dbReference>
<keyword evidence="1" id="KW-0479">Metal-binding</keyword>